<evidence type="ECO:0000256" key="5">
    <source>
        <dbReference type="ARBA" id="ARBA00022989"/>
    </source>
</evidence>
<feature type="transmembrane region" description="Helical" evidence="9">
    <location>
        <begin position="646"/>
        <end position="665"/>
    </location>
</feature>
<protein>
    <recommendedName>
        <fullName evidence="10">Major facilitator superfamily (MFS) profile domain-containing protein</fullName>
    </recommendedName>
</protein>
<dbReference type="InterPro" id="IPR020846">
    <property type="entry name" value="MFS_dom"/>
</dbReference>
<feature type="transmembrane region" description="Helical" evidence="9">
    <location>
        <begin position="686"/>
        <end position="708"/>
    </location>
</feature>
<dbReference type="GO" id="GO:0055085">
    <property type="term" value="P:transmembrane transport"/>
    <property type="evidence" value="ECO:0000318"/>
    <property type="project" value="GO_Central"/>
</dbReference>
<dbReference type="VEuPathDB" id="AmoebaDB:DICPUDRAFT_58958"/>
<comment type="subcellular location">
    <subcellularLocation>
        <location evidence="1">Cell membrane</location>
        <topology evidence="1">Multi-pass membrane protein</topology>
    </subcellularLocation>
</comment>
<organism evidence="11 12">
    <name type="scientific">Dictyostelium purpureum</name>
    <name type="common">Slime mold</name>
    <dbReference type="NCBI Taxonomy" id="5786"/>
    <lineage>
        <taxon>Eukaryota</taxon>
        <taxon>Amoebozoa</taxon>
        <taxon>Evosea</taxon>
        <taxon>Eumycetozoa</taxon>
        <taxon>Dictyostelia</taxon>
        <taxon>Dictyosteliales</taxon>
        <taxon>Dictyosteliaceae</taxon>
        <taxon>Dictyostelium</taxon>
    </lineage>
</organism>
<dbReference type="eggNOG" id="KOG0254">
    <property type="taxonomic scope" value="Eukaryota"/>
</dbReference>
<dbReference type="InParanoid" id="F1A3Q1"/>
<evidence type="ECO:0000256" key="7">
    <source>
        <dbReference type="SAM" id="Coils"/>
    </source>
</evidence>
<feature type="compositionally biased region" description="Basic and acidic residues" evidence="8">
    <location>
        <begin position="298"/>
        <end position="311"/>
    </location>
</feature>
<feature type="compositionally biased region" description="Basic and acidic residues" evidence="8">
    <location>
        <begin position="267"/>
        <end position="279"/>
    </location>
</feature>
<evidence type="ECO:0000256" key="8">
    <source>
        <dbReference type="SAM" id="MobiDB-lite"/>
    </source>
</evidence>
<feature type="compositionally biased region" description="Polar residues" evidence="8">
    <location>
        <begin position="234"/>
        <end position="263"/>
    </location>
</feature>
<evidence type="ECO:0000313" key="12">
    <source>
        <dbReference type="Proteomes" id="UP000001064"/>
    </source>
</evidence>
<accession>F1A3Q1</accession>
<evidence type="ECO:0000256" key="4">
    <source>
        <dbReference type="ARBA" id="ARBA00022692"/>
    </source>
</evidence>
<feature type="transmembrane region" description="Helical" evidence="9">
    <location>
        <begin position="492"/>
        <end position="511"/>
    </location>
</feature>
<keyword evidence="2" id="KW-0813">Transport</keyword>
<dbReference type="PANTHER" id="PTHR23501">
    <property type="entry name" value="MAJOR FACILITATOR SUPERFAMILY"/>
    <property type="match status" value="1"/>
</dbReference>
<feature type="compositionally biased region" description="Low complexity" evidence="8">
    <location>
        <begin position="141"/>
        <end position="152"/>
    </location>
</feature>
<feature type="compositionally biased region" description="Polar residues" evidence="8">
    <location>
        <begin position="181"/>
        <end position="204"/>
    </location>
</feature>
<dbReference type="Gene3D" id="1.20.1250.20">
    <property type="entry name" value="MFS general substrate transporter like domains"/>
    <property type="match status" value="1"/>
</dbReference>
<gene>
    <name evidence="11" type="ORF">DICPUDRAFT_58958</name>
</gene>
<proteinExistence type="predicted"/>
<dbReference type="Pfam" id="PF07690">
    <property type="entry name" value="MFS_1"/>
    <property type="match status" value="1"/>
</dbReference>
<dbReference type="GeneID" id="10506454"/>
<dbReference type="GO" id="GO:0005886">
    <property type="term" value="C:plasma membrane"/>
    <property type="evidence" value="ECO:0000318"/>
    <property type="project" value="GO_Central"/>
</dbReference>
<evidence type="ECO:0000256" key="3">
    <source>
        <dbReference type="ARBA" id="ARBA00022475"/>
    </source>
</evidence>
<feature type="coiled-coil region" evidence="7">
    <location>
        <begin position="918"/>
        <end position="983"/>
    </location>
</feature>
<dbReference type="KEGG" id="dpp:DICPUDRAFT_58958"/>
<keyword evidence="6 9" id="KW-0472">Membrane</keyword>
<dbReference type="EMBL" id="GL871471">
    <property type="protein sequence ID" value="EGC29173.1"/>
    <property type="molecule type" value="Genomic_DNA"/>
</dbReference>
<dbReference type="PANTHER" id="PTHR23501:SF197">
    <property type="entry name" value="COMD"/>
    <property type="match status" value="1"/>
</dbReference>
<feature type="compositionally biased region" description="Polar residues" evidence="8">
    <location>
        <begin position="70"/>
        <end position="94"/>
    </location>
</feature>
<feature type="transmembrane region" description="Helical" evidence="9">
    <location>
        <begin position="461"/>
        <end position="480"/>
    </location>
</feature>
<dbReference type="InterPro" id="IPR004638">
    <property type="entry name" value="EmrB-like"/>
</dbReference>
<dbReference type="OrthoDB" id="19515at2759"/>
<feature type="transmembrane region" description="Helical" evidence="9">
    <location>
        <begin position="753"/>
        <end position="770"/>
    </location>
</feature>
<dbReference type="FunFam" id="1.20.1720.10:FF:000004">
    <property type="entry name" value="EmrB/QacA family drug resistance transporter"/>
    <property type="match status" value="1"/>
</dbReference>
<reference evidence="12" key="1">
    <citation type="journal article" date="2011" name="Genome Biol.">
        <title>Comparative genomics of the social amoebae Dictyostelium discoideum and Dictyostelium purpureum.</title>
        <authorList>
            <consortium name="US DOE Joint Genome Institute (JGI-PGF)"/>
            <person name="Sucgang R."/>
            <person name="Kuo A."/>
            <person name="Tian X."/>
            <person name="Salerno W."/>
            <person name="Parikh A."/>
            <person name="Feasley C.L."/>
            <person name="Dalin E."/>
            <person name="Tu H."/>
            <person name="Huang E."/>
            <person name="Barry K."/>
            <person name="Lindquist E."/>
            <person name="Shapiro H."/>
            <person name="Bruce D."/>
            <person name="Schmutz J."/>
            <person name="Salamov A."/>
            <person name="Fey P."/>
            <person name="Gaudet P."/>
            <person name="Anjard C."/>
            <person name="Babu M.M."/>
            <person name="Basu S."/>
            <person name="Bushmanova Y."/>
            <person name="van der Wel H."/>
            <person name="Katoh-Kurasawa M."/>
            <person name="Dinh C."/>
            <person name="Coutinho P.M."/>
            <person name="Saito T."/>
            <person name="Elias M."/>
            <person name="Schaap P."/>
            <person name="Kay R.R."/>
            <person name="Henrissat B."/>
            <person name="Eichinger L."/>
            <person name="Rivero F."/>
            <person name="Putnam N.H."/>
            <person name="West C.M."/>
            <person name="Loomis W.F."/>
            <person name="Chisholm R.L."/>
            <person name="Shaulsky G."/>
            <person name="Strassmann J.E."/>
            <person name="Queller D.C."/>
            <person name="Kuspa A."/>
            <person name="Grigoriev I.V."/>
        </authorList>
    </citation>
    <scope>NUCLEOTIDE SEQUENCE [LARGE SCALE GENOMIC DNA]</scope>
    <source>
        <strain evidence="12">QSDP1</strain>
    </source>
</reference>
<feature type="transmembrane region" description="Helical" evidence="9">
    <location>
        <begin position="888"/>
        <end position="910"/>
    </location>
</feature>
<dbReference type="PROSITE" id="PS50850">
    <property type="entry name" value="MFS"/>
    <property type="match status" value="1"/>
</dbReference>
<evidence type="ECO:0000256" key="1">
    <source>
        <dbReference type="ARBA" id="ARBA00004651"/>
    </source>
</evidence>
<feature type="compositionally biased region" description="Low complexity" evidence="8">
    <location>
        <begin position="52"/>
        <end position="69"/>
    </location>
</feature>
<keyword evidence="3" id="KW-1003">Cell membrane</keyword>
<dbReference type="Gene3D" id="1.20.1720.10">
    <property type="entry name" value="Multidrug resistance protein D"/>
    <property type="match status" value="1"/>
</dbReference>
<feature type="transmembrane region" description="Helical" evidence="9">
    <location>
        <begin position="580"/>
        <end position="600"/>
    </location>
</feature>
<dbReference type="RefSeq" id="XP_003294295.1">
    <property type="nucleotide sequence ID" value="XM_003294247.1"/>
</dbReference>
<keyword evidence="7" id="KW-0175">Coiled coil</keyword>
<feature type="transmembrane region" description="Helical" evidence="9">
    <location>
        <begin position="424"/>
        <end position="449"/>
    </location>
</feature>
<feature type="domain" description="Major facilitator superfamily (MFS) profile" evidence="10">
    <location>
        <begin position="427"/>
        <end position="915"/>
    </location>
</feature>
<evidence type="ECO:0000256" key="2">
    <source>
        <dbReference type="ARBA" id="ARBA00022448"/>
    </source>
</evidence>
<feature type="region of interest" description="Disordered" evidence="8">
    <location>
        <begin position="234"/>
        <end position="313"/>
    </location>
</feature>
<keyword evidence="12" id="KW-1185">Reference proteome</keyword>
<dbReference type="GO" id="GO:0031154">
    <property type="term" value="P:culmination involved in sorocarp development"/>
    <property type="evidence" value="ECO:0007669"/>
    <property type="project" value="EnsemblProtists"/>
</dbReference>
<feature type="transmembrane region" description="Helical" evidence="9">
    <location>
        <begin position="621"/>
        <end position="640"/>
    </location>
</feature>
<dbReference type="InterPro" id="IPR036259">
    <property type="entry name" value="MFS_trans_sf"/>
</dbReference>
<feature type="transmembrane region" description="Helical" evidence="9">
    <location>
        <begin position="810"/>
        <end position="838"/>
    </location>
</feature>
<feature type="compositionally biased region" description="Low complexity" evidence="8">
    <location>
        <begin position="103"/>
        <end position="124"/>
    </location>
</feature>
<dbReference type="AlphaFoldDB" id="F1A3Q1"/>
<sequence length="994" mass="109709">MNLDDQLSESNNRLSQRPAPQIISLIQSLLKNPNDDPNKRSLELIVKKYPSFNGSNNSLSQSNSSIENSPTYNANRSPTHKSQNSPLSRSSIIDNNRFKPFSDNKSNASDVNNNNNNINASHSDLSPIQEQGSINKEDGAGSSSGTNNNNLRTRLEIPTNRIPLASSNNAIDSSAAPSSNTIRSQQISQPLSEVPSSCSPPSNGTLYNQTINEKEEEYSLDNKEMQQKSVTVNISGDQQQEQSQDVTPSSSTSTTFEGSNNLKRMTKLLEDAPNKEYTKENVQSNDESSNTTSSNHDISSEDEKENKKELNDTDLQVPIGDINKFEYPNEGARDRAFSITDAINNATVGEYVEPRDRAFSVTEAMNKATVGEAFNEMENKQKEQNMEYIDIEGSEGSEENNYDENVTVPHQPGMDPKPLTPKQILIIFSGLMTSLFLSSLDLTIVATALPAIVADLHGAEQLPWVVTIYLLTSTSVSPLFGKFSDIFGKKILLLSSLVIFLIGSLLCAVATSMNMLILARAIQGVGGGGLMSAVMIVMAEIVPLRDRGKYQGLLGAVYAVSSVVGPLMGGTFTDNITWRWAFWINLPLGAVAFIVVFFALRIPQKVIPFSEGVKKIDVVGSLCLVAATICFLLGLSWGGIDYPWDSPIIICLLAGTGIFVLIFWINEKYWFNTHPIIPLDLFKTRNYVLCSIGSFLLGFVMFGVIYYIPLYFQYVKGATATASGLQLLPTMLGIVLFGAISGLLITKFGHYKSYPIVGMAFMMIGIYLLSLWDHNSTQKEYIGYQCFIGVGIGLTMQILVLIVQNSVNVVYISISTATVSFFRSIGGVVSVAVFSAILNQQFSQNLSVLVEKDAFILNGRAPHNFNIEWIKEYSEPAKSQIISSYQEALSTVFLSAAPFAGLGCVLVLFVRNNKLRTTMITQKEKDKMQQEMMEQQEELEGDEYSDTSIDMENNNVMENKEYNNNNNINNNEVEIELEQINQTTKRKNTLESSV</sequence>
<dbReference type="CDD" id="cd17502">
    <property type="entry name" value="MFS_Azr1_MDR_like"/>
    <property type="match status" value="1"/>
</dbReference>
<dbReference type="GO" id="GO:0022857">
    <property type="term" value="F:transmembrane transporter activity"/>
    <property type="evidence" value="ECO:0000318"/>
    <property type="project" value="GO_Central"/>
</dbReference>
<feature type="transmembrane region" description="Helical" evidence="9">
    <location>
        <begin position="782"/>
        <end position="803"/>
    </location>
</feature>
<dbReference type="FunFam" id="1.20.1250.20:FF:000373">
    <property type="entry name" value="Vacuolar basic amino acid transporter"/>
    <property type="match status" value="1"/>
</dbReference>
<evidence type="ECO:0000256" key="9">
    <source>
        <dbReference type="SAM" id="Phobius"/>
    </source>
</evidence>
<dbReference type="Proteomes" id="UP000001064">
    <property type="component" value="Unassembled WGS sequence"/>
</dbReference>
<feature type="transmembrane region" description="Helical" evidence="9">
    <location>
        <begin position="728"/>
        <end position="746"/>
    </location>
</feature>
<feature type="transmembrane region" description="Helical" evidence="9">
    <location>
        <begin position="517"/>
        <end position="538"/>
    </location>
</feature>
<feature type="transmembrane region" description="Helical" evidence="9">
    <location>
        <begin position="550"/>
        <end position="568"/>
    </location>
</feature>
<dbReference type="OMA" id="RTTMITQ"/>
<name>F1A3Q1_DICPU</name>
<feature type="compositionally biased region" description="Low complexity" evidence="8">
    <location>
        <begin position="165"/>
        <end position="180"/>
    </location>
</feature>
<evidence type="ECO:0000256" key="6">
    <source>
        <dbReference type="ARBA" id="ARBA00023136"/>
    </source>
</evidence>
<dbReference type="SUPFAM" id="SSF103473">
    <property type="entry name" value="MFS general substrate transporter"/>
    <property type="match status" value="2"/>
</dbReference>
<evidence type="ECO:0000313" key="11">
    <source>
        <dbReference type="EMBL" id="EGC29173.1"/>
    </source>
</evidence>
<dbReference type="NCBIfam" id="TIGR00711">
    <property type="entry name" value="efflux_EmrB"/>
    <property type="match status" value="1"/>
</dbReference>
<keyword evidence="5 9" id="KW-1133">Transmembrane helix</keyword>
<dbReference type="InterPro" id="IPR011701">
    <property type="entry name" value="MFS"/>
</dbReference>
<keyword evidence="4 9" id="KW-0812">Transmembrane</keyword>
<evidence type="ECO:0000259" key="10">
    <source>
        <dbReference type="PROSITE" id="PS50850"/>
    </source>
</evidence>
<feature type="region of interest" description="Disordered" evidence="8">
    <location>
        <begin position="52"/>
        <end position="204"/>
    </location>
</feature>